<dbReference type="Gene3D" id="1.20.1250.20">
    <property type="entry name" value="MFS general substrate transporter like domains"/>
    <property type="match status" value="1"/>
</dbReference>
<feature type="domain" description="Major facilitator superfamily (MFS) profile" evidence="8">
    <location>
        <begin position="42"/>
        <end position="465"/>
    </location>
</feature>
<evidence type="ECO:0000256" key="3">
    <source>
        <dbReference type="ARBA" id="ARBA00022448"/>
    </source>
</evidence>
<dbReference type="Proteomes" id="UP000292052">
    <property type="component" value="Unassembled WGS sequence"/>
</dbReference>
<evidence type="ECO:0000256" key="5">
    <source>
        <dbReference type="ARBA" id="ARBA00022989"/>
    </source>
</evidence>
<dbReference type="PANTHER" id="PTHR23511:SF36">
    <property type="entry name" value="EG:BACR7A4.13 PROTEIN-RELATED"/>
    <property type="match status" value="1"/>
</dbReference>
<dbReference type="AlphaFoldDB" id="A0A482W2P7"/>
<comment type="subcellular location">
    <subcellularLocation>
        <location evidence="1">Membrane</location>
        <topology evidence="1">Multi-pass membrane protein</topology>
    </subcellularLocation>
</comment>
<dbReference type="InterPro" id="IPR036259">
    <property type="entry name" value="MFS_trans_sf"/>
</dbReference>
<protein>
    <submittedName>
        <fullName evidence="9">Sugar tr and/or MFS 1 domain containing protein</fullName>
    </submittedName>
</protein>
<evidence type="ECO:0000259" key="8">
    <source>
        <dbReference type="PROSITE" id="PS50850"/>
    </source>
</evidence>
<sequence length="465" mass="51818">MTKKLRIFTISKPIQKPEKPSGPADFETAISATGFGKYNLFLILIAVPAGWSSIFETTTMSYVFPAAQCDLDLSLDDKGLLNAITYLGMISSAMIWGFLYDTLGRKKLLMVGFLLDAVFVIMSAFSQTKTLLMVSKFFGGFVVNGPFAALTSYISEFHCAKHRARMQLVLGAIFNFGSIMLPLLAWIILPQNFYFSLLNKSLEFHSWNIYLFLVAIPSVVSGIVFIFMPESPKFLMTMGQNEKALIVFRRVYSWNSGQPVDSYPIKELVDEIALKQSNPQHHGGQVTANRSKIQALKEGWQQIKPLFFPPLLANIILVCSIQTLFTMSLNSLRLWLPQIFQAMNDYQYFNSGSSADLCTMLEMIQPSKTSTECVVNLNNSSVYINSIIVASVSTLSYIFAGYLINILGKKRLMSKTFHSMLQHKDIFRAFLDLLGIVAGVCAFSVYFAPNVALAVTLSSLFIASG</sequence>
<feature type="transmembrane region" description="Helical" evidence="7">
    <location>
        <begin position="429"/>
        <end position="448"/>
    </location>
</feature>
<gene>
    <name evidence="9" type="ORF">BDFB_013631</name>
</gene>
<comment type="caution">
    <text evidence="9">The sequence shown here is derived from an EMBL/GenBank/DDBJ whole genome shotgun (WGS) entry which is preliminary data.</text>
</comment>
<dbReference type="GO" id="GO:0016020">
    <property type="term" value="C:membrane"/>
    <property type="evidence" value="ECO:0007669"/>
    <property type="project" value="UniProtKB-SubCell"/>
</dbReference>
<feature type="non-terminal residue" evidence="9">
    <location>
        <position position="465"/>
    </location>
</feature>
<keyword evidence="5 7" id="KW-1133">Transmembrane helix</keyword>
<name>A0A482W2P7_ASBVE</name>
<comment type="similarity">
    <text evidence="2">Belongs to the major facilitator superfamily.</text>
</comment>
<feature type="transmembrane region" description="Helical" evidence="7">
    <location>
        <begin position="306"/>
        <end position="325"/>
    </location>
</feature>
<evidence type="ECO:0000313" key="9">
    <source>
        <dbReference type="EMBL" id="RZC39043.1"/>
    </source>
</evidence>
<feature type="transmembrane region" description="Helical" evidence="7">
    <location>
        <begin position="83"/>
        <end position="101"/>
    </location>
</feature>
<keyword evidence="3" id="KW-0813">Transport</keyword>
<keyword evidence="4 7" id="KW-0812">Transmembrane</keyword>
<feature type="transmembrane region" description="Helical" evidence="7">
    <location>
        <begin position="40"/>
        <end position="63"/>
    </location>
</feature>
<dbReference type="STRING" id="1661398.A0A482W2P7"/>
<dbReference type="InterPro" id="IPR020846">
    <property type="entry name" value="MFS_dom"/>
</dbReference>
<evidence type="ECO:0000313" key="10">
    <source>
        <dbReference type="Proteomes" id="UP000292052"/>
    </source>
</evidence>
<accession>A0A482W2P7</accession>
<dbReference type="Pfam" id="PF00083">
    <property type="entry name" value="Sugar_tr"/>
    <property type="match status" value="1"/>
</dbReference>
<organism evidence="9 10">
    <name type="scientific">Asbolus verrucosus</name>
    <name type="common">Desert ironclad beetle</name>
    <dbReference type="NCBI Taxonomy" id="1661398"/>
    <lineage>
        <taxon>Eukaryota</taxon>
        <taxon>Metazoa</taxon>
        <taxon>Ecdysozoa</taxon>
        <taxon>Arthropoda</taxon>
        <taxon>Hexapoda</taxon>
        <taxon>Insecta</taxon>
        <taxon>Pterygota</taxon>
        <taxon>Neoptera</taxon>
        <taxon>Endopterygota</taxon>
        <taxon>Coleoptera</taxon>
        <taxon>Polyphaga</taxon>
        <taxon>Cucujiformia</taxon>
        <taxon>Tenebrionidae</taxon>
        <taxon>Pimeliinae</taxon>
        <taxon>Asbolus</taxon>
    </lineage>
</organism>
<evidence type="ECO:0000256" key="7">
    <source>
        <dbReference type="SAM" id="Phobius"/>
    </source>
</evidence>
<evidence type="ECO:0000256" key="4">
    <source>
        <dbReference type="ARBA" id="ARBA00022692"/>
    </source>
</evidence>
<dbReference type="OrthoDB" id="3936150at2759"/>
<dbReference type="GO" id="GO:0022857">
    <property type="term" value="F:transmembrane transporter activity"/>
    <property type="evidence" value="ECO:0007669"/>
    <property type="project" value="InterPro"/>
</dbReference>
<dbReference type="PANTHER" id="PTHR23511">
    <property type="entry name" value="SYNAPTIC VESICLE GLYCOPROTEIN 2"/>
    <property type="match status" value="1"/>
</dbReference>
<evidence type="ECO:0000256" key="1">
    <source>
        <dbReference type="ARBA" id="ARBA00004141"/>
    </source>
</evidence>
<feature type="transmembrane region" description="Helical" evidence="7">
    <location>
        <begin position="108"/>
        <end position="125"/>
    </location>
</feature>
<feature type="transmembrane region" description="Helical" evidence="7">
    <location>
        <begin position="137"/>
        <end position="156"/>
    </location>
</feature>
<dbReference type="EMBL" id="QDEB01037907">
    <property type="protein sequence ID" value="RZC39043.1"/>
    <property type="molecule type" value="Genomic_DNA"/>
</dbReference>
<dbReference type="PROSITE" id="PS50850">
    <property type="entry name" value="MFS"/>
    <property type="match status" value="1"/>
</dbReference>
<feature type="transmembrane region" description="Helical" evidence="7">
    <location>
        <begin position="387"/>
        <end position="408"/>
    </location>
</feature>
<feature type="transmembrane region" description="Helical" evidence="7">
    <location>
        <begin position="209"/>
        <end position="228"/>
    </location>
</feature>
<reference evidence="9 10" key="1">
    <citation type="submission" date="2017-03" db="EMBL/GenBank/DDBJ databases">
        <title>Genome of the blue death feigning beetle - Asbolus verrucosus.</title>
        <authorList>
            <person name="Rider S.D."/>
        </authorList>
    </citation>
    <scope>NUCLEOTIDE SEQUENCE [LARGE SCALE GENOMIC DNA]</scope>
    <source>
        <strain evidence="9">Butters</strain>
        <tissue evidence="9">Head and leg muscle</tissue>
    </source>
</reference>
<proteinExistence type="inferred from homology"/>
<evidence type="ECO:0000256" key="6">
    <source>
        <dbReference type="ARBA" id="ARBA00023136"/>
    </source>
</evidence>
<keyword evidence="10" id="KW-1185">Reference proteome</keyword>
<dbReference type="InterPro" id="IPR005828">
    <property type="entry name" value="MFS_sugar_transport-like"/>
</dbReference>
<keyword evidence="6 7" id="KW-0472">Membrane</keyword>
<evidence type="ECO:0000256" key="2">
    <source>
        <dbReference type="ARBA" id="ARBA00008335"/>
    </source>
</evidence>
<dbReference type="SUPFAM" id="SSF103473">
    <property type="entry name" value="MFS general substrate transporter"/>
    <property type="match status" value="1"/>
</dbReference>
<feature type="transmembrane region" description="Helical" evidence="7">
    <location>
        <begin position="168"/>
        <end position="189"/>
    </location>
</feature>